<evidence type="ECO:0000313" key="1">
    <source>
        <dbReference type="EMBL" id="MFI2320365.1"/>
    </source>
</evidence>
<dbReference type="SUPFAM" id="SSF53474">
    <property type="entry name" value="alpha/beta-Hydrolases"/>
    <property type="match status" value="1"/>
</dbReference>
<organism evidence="1 2">
    <name type="scientific">Nocardia beijingensis</name>
    <dbReference type="NCBI Taxonomy" id="95162"/>
    <lineage>
        <taxon>Bacteria</taxon>
        <taxon>Bacillati</taxon>
        <taxon>Actinomycetota</taxon>
        <taxon>Actinomycetes</taxon>
        <taxon>Mycobacteriales</taxon>
        <taxon>Nocardiaceae</taxon>
        <taxon>Nocardia</taxon>
    </lineage>
</organism>
<protein>
    <submittedName>
        <fullName evidence="1">Alpha/beta fold hydrolase</fullName>
    </submittedName>
</protein>
<dbReference type="Gene3D" id="3.40.50.1820">
    <property type="entry name" value="alpha/beta hydrolase"/>
    <property type="match status" value="1"/>
</dbReference>
<keyword evidence="2" id="KW-1185">Reference proteome</keyword>
<accession>A0ABW7WBW2</accession>
<evidence type="ECO:0000313" key="2">
    <source>
        <dbReference type="Proteomes" id="UP001611450"/>
    </source>
</evidence>
<dbReference type="Proteomes" id="UP001611450">
    <property type="component" value="Unassembled WGS sequence"/>
</dbReference>
<dbReference type="RefSeq" id="WP_396945176.1">
    <property type="nucleotide sequence ID" value="NZ_JBIRXV010000001.1"/>
</dbReference>
<comment type="caution">
    <text evidence="1">The sequence shown here is derived from an EMBL/GenBank/DDBJ whole genome shotgun (WGS) entry which is preliminary data.</text>
</comment>
<dbReference type="EMBL" id="JBIRXV010000001">
    <property type="protein sequence ID" value="MFI2320365.1"/>
    <property type="molecule type" value="Genomic_DNA"/>
</dbReference>
<dbReference type="InterPro" id="IPR029058">
    <property type="entry name" value="AB_hydrolase_fold"/>
</dbReference>
<proteinExistence type="predicted"/>
<dbReference type="GO" id="GO:0016787">
    <property type="term" value="F:hydrolase activity"/>
    <property type="evidence" value="ECO:0007669"/>
    <property type="project" value="UniProtKB-KW"/>
</dbReference>
<reference evidence="1 2" key="1">
    <citation type="submission" date="2024-10" db="EMBL/GenBank/DDBJ databases">
        <title>The Natural Products Discovery Center: Release of the First 8490 Sequenced Strains for Exploring Actinobacteria Biosynthetic Diversity.</title>
        <authorList>
            <person name="Kalkreuter E."/>
            <person name="Kautsar S.A."/>
            <person name="Yang D."/>
            <person name="Bader C.D."/>
            <person name="Teijaro C.N."/>
            <person name="Fluegel L."/>
            <person name="Davis C.M."/>
            <person name="Simpson J.R."/>
            <person name="Lauterbach L."/>
            <person name="Steele A.D."/>
            <person name="Gui C."/>
            <person name="Meng S."/>
            <person name="Li G."/>
            <person name="Viehrig K."/>
            <person name="Ye F."/>
            <person name="Su P."/>
            <person name="Kiefer A.F."/>
            <person name="Nichols A."/>
            <person name="Cepeda A.J."/>
            <person name="Yan W."/>
            <person name="Fan B."/>
            <person name="Jiang Y."/>
            <person name="Adhikari A."/>
            <person name="Zheng C.-J."/>
            <person name="Schuster L."/>
            <person name="Cowan T.M."/>
            <person name="Smanski M.J."/>
            <person name="Chevrette M.G."/>
            <person name="De Carvalho L.P.S."/>
            <person name="Shen B."/>
        </authorList>
    </citation>
    <scope>NUCLEOTIDE SEQUENCE [LARGE SCALE GENOMIC DNA]</scope>
    <source>
        <strain evidence="1 2">NPDC019626</strain>
    </source>
</reference>
<keyword evidence="1" id="KW-0378">Hydrolase</keyword>
<sequence>MCREKRGPNGVAALDQIIAATSAHGRGGYGSMLVRMVASMEPCALAVPMLVIAGRTDRIAPAHRFRLVAEQLPRLADLVEFETGHCALEAPDEVAASLRRILPAAAEAV</sequence>
<name>A0ABW7WBW2_9NOCA</name>
<gene>
    <name evidence="1" type="ORF">ACH47G_07735</name>
</gene>